<dbReference type="InterPro" id="IPR052526">
    <property type="entry name" value="HTH-type_Bedaq_tolerance"/>
</dbReference>
<feature type="domain" description="HTH marR-type" evidence="4">
    <location>
        <begin position="10"/>
        <end position="138"/>
    </location>
</feature>
<comment type="caution">
    <text evidence="5">The sequence shown here is derived from an EMBL/GenBank/DDBJ whole genome shotgun (WGS) entry which is preliminary data.</text>
</comment>
<dbReference type="Pfam" id="PF01047">
    <property type="entry name" value="MarR"/>
    <property type="match status" value="1"/>
</dbReference>
<gene>
    <name evidence="5" type="ORF">KDL28_09355</name>
</gene>
<evidence type="ECO:0000256" key="3">
    <source>
        <dbReference type="ARBA" id="ARBA00023163"/>
    </source>
</evidence>
<evidence type="ECO:0000256" key="2">
    <source>
        <dbReference type="ARBA" id="ARBA00023125"/>
    </source>
</evidence>
<keyword evidence="3" id="KW-0804">Transcription</keyword>
<keyword evidence="6" id="KW-1185">Reference proteome</keyword>
<dbReference type="InterPro" id="IPR036390">
    <property type="entry name" value="WH_DNA-bd_sf"/>
</dbReference>
<dbReference type="Proteomes" id="UP001165283">
    <property type="component" value="Unassembled WGS sequence"/>
</dbReference>
<reference evidence="5" key="1">
    <citation type="submission" date="2021-04" db="EMBL/GenBank/DDBJ databases">
        <title>Pseudonocardia sp. nov., isolated from sandy soil of mangrove forest.</title>
        <authorList>
            <person name="Zan Z."/>
            <person name="Huang R."/>
            <person name="Liu W."/>
        </authorList>
    </citation>
    <scope>NUCLEOTIDE SEQUENCE</scope>
    <source>
        <strain evidence="5">S2-4</strain>
    </source>
</reference>
<name>A0ABT0ZWY4_9PSEU</name>
<dbReference type="Gene3D" id="1.10.10.10">
    <property type="entry name" value="Winged helix-like DNA-binding domain superfamily/Winged helix DNA-binding domain"/>
    <property type="match status" value="1"/>
</dbReference>
<protein>
    <submittedName>
        <fullName evidence="5">MarR family transcriptional regulator</fullName>
    </submittedName>
</protein>
<dbReference type="InterPro" id="IPR036388">
    <property type="entry name" value="WH-like_DNA-bd_sf"/>
</dbReference>
<evidence type="ECO:0000259" key="4">
    <source>
        <dbReference type="PROSITE" id="PS50995"/>
    </source>
</evidence>
<dbReference type="SUPFAM" id="SSF46785">
    <property type="entry name" value="Winged helix' DNA-binding domain"/>
    <property type="match status" value="1"/>
</dbReference>
<dbReference type="SMART" id="SM00347">
    <property type="entry name" value="HTH_MARR"/>
    <property type="match status" value="1"/>
</dbReference>
<evidence type="ECO:0000313" key="5">
    <source>
        <dbReference type="EMBL" id="MCO1655260.1"/>
    </source>
</evidence>
<dbReference type="PANTHER" id="PTHR39515">
    <property type="entry name" value="CONSERVED PROTEIN"/>
    <property type="match status" value="1"/>
</dbReference>
<dbReference type="PANTHER" id="PTHR39515:SF2">
    <property type="entry name" value="HTH-TYPE TRANSCRIPTIONAL REGULATOR RV0880"/>
    <property type="match status" value="1"/>
</dbReference>
<evidence type="ECO:0000256" key="1">
    <source>
        <dbReference type="ARBA" id="ARBA00023015"/>
    </source>
</evidence>
<keyword evidence="1" id="KW-0805">Transcription regulation</keyword>
<keyword evidence="2" id="KW-0238">DNA-binding</keyword>
<evidence type="ECO:0000313" key="6">
    <source>
        <dbReference type="Proteomes" id="UP001165283"/>
    </source>
</evidence>
<dbReference type="PROSITE" id="PS01117">
    <property type="entry name" value="HTH_MARR_1"/>
    <property type="match status" value="1"/>
</dbReference>
<sequence length="147" mass="15702">MDGTFDADDLARLRIALARIARALDRQTRGAELTRTQASALATIARLGPLRISELAEIEGVNPTMLSRIVGKLEDGGLLRRSQDPDDGRAARVEATAAGAAEAARLRTERTELLARHLASLPPDEAGRLLIALPALESLAHHLKGTT</sequence>
<proteinExistence type="predicted"/>
<dbReference type="RefSeq" id="WP_252437037.1">
    <property type="nucleotide sequence ID" value="NZ_JAGSOV010000020.1"/>
</dbReference>
<dbReference type="InterPro" id="IPR000835">
    <property type="entry name" value="HTH_MarR-typ"/>
</dbReference>
<dbReference type="PROSITE" id="PS50995">
    <property type="entry name" value="HTH_MARR_2"/>
    <property type="match status" value="1"/>
</dbReference>
<accession>A0ABT0ZWY4</accession>
<dbReference type="EMBL" id="JAGSOV010000020">
    <property type="protein sequence ID" value="MCO1655260.1"/>
    <property type="molecule type" value="Genomic_DNA"/>
</dbReference>
<organism evidence="5 6">
    <name type="scientific">Pseudonocardia humida</name>
    <dbReference type="NCBI Taxonomy" id="2800819"/>
    <lineage>
        <taxon>Bacteria</taxon>
        <taxon>Bacillati</taxon>
        <taxon>Actinomycetota</taxon>
        <taxon>Actinomycetes</taxon>
        <taxon>Pseudonocardiales</taxon>
        <taxon>Pseudonocardiaceae</taxon>
        <taxon>Pseudonocardia</taxon>
    </lineage>
</organism>
<dbReference type="InterPro" id="IPR023187">
    <property type="entry name" value="Tscrpt_reg_MarR-type_CS"/>
</dbReference>